<dbReference type="InterPro" id="IPR035927">
    <property type="entry name" value="DUSP-like_sf"/>
</dbReference>
<evidence type="ECO:0000259" key="4">
    <source>
        <dbReference type="PROSITE" id="PS50235"/>
    </source>
</evidence>
<dbReference type="InterPro" id="IPR028889">
    <property type="entry name" value="USP"/>
</dbReference>
<feature type="domain" description="USP" evidence="4">
    <location>
        <begin position="261"/>
        <end position="797"/>
    </location>
</feature>
<dbReference type="InterPro" id="IPR001394">
    <property type="entry name" value="Peptidase_C19_UCH"/>
</dbReference>
<sequence>MTICDSMMETHVPCTLEEERRIVTELISEAEDNLKEGNLYFVISNSLTVNAGGIQAGRCWGWIYILPQGPLDNRSSREPTRPGPIDNHDIIDTQSDASDPQLCRRLEEGVDYVLVPQQVWRKLVEWYKGGPTIQRKLICQRFQSYSVEVYPLCLKLTDSRDKSSATIRSSKQASVGQLYELVCSARGVSKEKARIWDYFEKKKSVLLDPSSERTLEESCLQVDHDILLEVDENASSKYDMSSAGNELALVPVGPTRSDATNTMPGANGHSNRSITLQCLAHTPPFVDYFLKDYSDDINEDNPLGMRGELATAVGELLRKLWSSGKNAVAPRFFKTELARFAPQFSGNAFFPIGWAYKVKQKSYTESKDSDGRPDDEVAEEMWKYHKARNDSVIVDVCQGQYKSTLVCPDCGKFSLTFDPFMYLTLPLPTSLTRSMTVSVFYGDRTPYTVTIPKDGSLGDLSNAIGAACGLKDDESLLLADTPLLSLSEVRDNDRIVAYRFNQMHRGPGKAKLEILHSEQKQSDFGRDAEISGKLFGIPLVAYVNTERHSGSDIDAVISGLLSPLHRTHSPAGSLEDTTVGEKEFSFSVFWLDRYSSGLKPLESDFVPNHLSATRLVVKWDEKEHEKYDSSSYLNDLPEVYKETSSVAEEVSLFSCLEAFLAEEPLGPDDMWCCPACKEHRQANKKLNLWKLPEILVFHLKRFAYTRFLKNKIDTFVNFPIHDLDLSKYVKNKEGESYLYELYAISNHEGGMGGGHYTAYAKLMDENKWYEFDDSRVSAIDESKIKSSAAYVLFYRRVRSESEASSMDED</sequence>
<dbReference type="PROSITE" id="PS00973">
    <property type="entry name" value="USP_2"/>
    <property type="match status" value="1"/>
</dbReference>
<dbReference type="PROSITE" id="PS50235">
    <property type="entry name" value="USP_3"/>
    <property type="match status" value="1"/>
</dbReference>
<dbReference type="GO" id="GO:0016579">
    <property type="term" value="P:protein deubiquitination"/>
    <property type="evidence" value="ECO:0007669"/>
    <property type="project" value="InterPro"/>
</dbReference>
<dbReference type="Pfam" id="PF00443">
    <property type="entry name" value="UCH"/>
    <property type="match status" value="1"/>
</dbReference>
<comment type="caution">
    <text evidence="6">The sequence shown here is derived from an EMBL/GenBank/DDBJ whole genome shotgun (WGS) entry which is preliminary data.</text>
</comment>
<dbReference type="Gene3D" id="3.10.20.90">
    <property type="entry name" value="Phosphatidylinositol 3-kinase Catalytic Subunit, Chain A, domain 1"/>
    <property type="match status" value="1"/>
</dbReference>
<proteinExistence type="inferred from homology"/>
<dbReference type="EMBL" id="QGKX02000088">
    <property type="protein sequence ID" value="KAF3587530.1"/>
    <property type="molecule type" value="Genomic_DNA"/>
</dbReference>
<reference evidence="6" key="1">
    <citation type="submission" date="2019-12" db="EMBL/GenBank/DDBJ databases">
        <title>Genome sequencing and annotation of Brassica cretica.</title>
        <authorList>
            <person name="Studholme D.J."/>
            <person name="Sarris P."/>
        </authorList>
    </citation>
    <scope>NUCLEOTIDE SEQUENCE</scope>
    <source>
        <strain evidence="6">PFS-109/04</strain>
        <tissue evidence="6">Leaf</tissue>
    </source>
</reference>
<dbReference type="InterPro" id="IPR018200">
    <property type="entry name" value="USP_CS"/>
</dbReference>
<evidence type="ECO:0000256" key="1">
    <source>
        <dbReference type="ARBA" id="ARBA00009085"/>
    </source>
</evidence>
<dbReference type="InterPro" id="IPR038765">
    <property type="entry name" value="Papain-like_cys_pep_sf"/>
</dbReference>
<protein>
    <recommendedName>
        <fullName evidence="8">Ubiquitinyl hydrolase 1</fullName>
    </recommendedName>
</protein>
<evidence type="ECO:0000313" key="7">
    <source>
        <dbReference type="Proteomes" id="UP000712600"/>
    </source>
</evidence>
<dbReference type="AlphaFoldDB" id="A0A8S9S2Z7"/>
<organism evidence="6 7">
    <name type="scientific">Brassica cretica</name>
    <name type="common">Mustard</name>
    <dbReference type="NCBI Taxonomy" id="69181"/>
    <lineage>
        <taxon>Eukaryota</taxon>
        <taxon>Viridiplantae</taxon>
        <taxon>Streptophyta</taxon>
        <taxon>Embryophyta</taxon>
        <taxon>Tracheophyta</taxon>
        <taxon>Spermatophyta</taxon>
        <taxon>Magnoliopsida</taxon>
        <taxon>eudicotyledons</taxon>
        <taxon>Gunneridae</taxon>
        <taxon>Pentapetalae</taxon>
        <taxon>rosids</taxon>
        <taxon>malvids</taxon>
        <taxon>Brassicales</taxon>
        <taxon>Brassicaceae</taxon>
        <taxon>Brassiceae</taxon>
        <taxon>Brassica</taxon>
    </lineage>
</organism>
<dbReference type="PANTHER" id="PTHR21646:SF67">
    <property type="entry name" value="UBIQUITIN CARBOXYL-TERMINAL HYDROLASE"/>
    <property type="match status" value="1"/>
</dbReference>
<dbReference type="Gene3D" id="3.30.2230.10">
    <property type="entry name" value="DUSP-like"/>
    <property type="match status" value="1"/>
</dbReference>
<feature type="domain" description="DUSP" evidence="5">
    <location>
        <begin position="14"/>
        <end position="138"/>
    </location>
</feature>
<dbReference type="PROSITE" id="PS51283">
    <property type="entry name" value="DUSP"/>
    <property type="match status" value="1"/>
</dbReference>
<dbReference type="PANTHER" id="PTHR21646">
    <property type="entry name" value="UBIQUITIN CARBOXYL-TERMINAL HYDROLASE"/>
    <property type="match status" value="1"/>
</dbReference>
<gene>
    <name evidence="6" type="ORF">F2Q69_00030170</name>
</gene>
<dbReference type="InterPro" id="IPR006615">
    <property type="entry name" value="Pept_C19_DUSP"/>
</dbReference>
<feature type="region of interest" description="Disordered" evidence="3">
    <location>
        <begin position="73"/>
        <end position="95"/>
    </location>
</feature>
<comment type="similarity">
    <text evidence="1">Belongs to the peptidase C19 family.</text>
</comment>
<evidence type="ECO:0000256" key="3">
    <source>
        <dbReference type="SAM" id="MobiDB-lite"/>
    </source>
</evidence>
<dbReference type="SUPFAM" id="SSF143791">
    <property type="entry name" value="DUSP-like"/>
    <property type="match status" value="1"/>
</dbReference>
<dbReference type="Gene3D" id="3.90.70.10">
    <property type="entry name" value="Cysteine proteinases"/>
    <property type="match status" value="2"/>
</dbReference>
<accession>A0A8S9S2Z7</accession>
<dbReference type="InterPro" id="IPR050185">
    <property type="entry name" value="Ub_carboxyl-term_hydrolase"/>
</dbReference>
<dbReference type="SUPFAM" id="SSF54001">
    <property type="entry name" value="Cysteine proteinases"/>
    <property type="match status" value="1"/>
</dbReference>
<evidence type="ECO:0000256" key="2">
    <source>
        <dbReference type="ARBA" id="ARBA00037450"/>
    </source>
</evidence>
<dbReference type="CDD" id="cd02674">
    <property type="entry name" value="Peptidase_C19R"/>
    <property type="match status" value="1"/>
</dbReference>
<comment type="function">
    <text evidence="2">Recognizes and hydrolyzes the peptide bond at the C-terminal Gly of ubiquitin. Involved in the processing of poly-ubiquitin precursors as well as that of ubiquitinated proteins.</text>
</comment>
<feature type="compositionally biased region" description="Basic and acidic residues" evidence="3">
    <location>
        <begin position="74"/>
        <end position="91"/>
    </location>
</feature>
<evidence type="ECO:0008006" key="8">
    <source>
        <dbReference type="Google" id="ProtNLM"/>
    </source>
</evidence>
<name>A0A8S9S2Z7_BRACR</name>
<dbReference type="Proteomes" id="UP000712600">
    <property type="component" value="Unassembled WGS sequence"/>
</dbReference>
<evidence type="ECO:0000313" key="6">
    <source>
        <dbReference type="EMBL" id="KAF3587530.1"/>
    </source>
</evidence>
<evidence type="ECO:0000259" key="5">
    <source>
        <dbReference type="PROSITE" id="PS51283"/>
    </source>
</evidence>
<dbReference type="SMART" id="SM00695">
    <property type="entry name" value="DUSP"/>
    <property type="match status" value="1"/>
</dbReference>
<dbReference type="Pfam" id="PF06337">
    <property type="entry name" value="DUSP"/>
    <property type="match status" value="1"/>
</dbReference>
<dbReference type="GO" id="GO:0004843">
    <property type="term" value="F:cysteine-type deubiquitinase activity"/>
    <property type="evidence" value="ECO:0007669"/>
    <property type="project" value="InterPro"/>
</dbReference>